<feature type="transmembrane region" description="Helical" evidence="1">
    <location>
        <begin position="37"/>
        <end position="57"/>
    </location>
</feature>
<proteinExistence type="predicted"/>
<evidence type="ECO:0000256" key="1">
    <source>
        <dbReference type="SAM" id="Phobius"/>
    </source>
</evidence>
<accession>A0A7S1V6R9</accession>
<dbReference type="EMBL" id="HBGL01003104">
    <property type="protein sequence ID" value="CAD9289760.1"/>
    <property type="molecule type" value="Transcribed_RNA"/>
</dbReference>
<keyword evidence="1" id="KW-0812">Transmembrane</keyword>
<gene>
    <name evidence="2" type="ORF">SSP0437_LOCUS2375</name>
</gene>
<keyword evidence="1" id="KW-0472">Membrane</keyword>
<dbReference type="AlphaFoldDB" id="A0A7S1V6R9"/>
<organism evidence="2">
    <name type="scientific">Sexangularia sp. CB-2014</name>
    <dbReference type="NCBI Taxonomy" id="1486929"/>
    <lineage>
        <taxon>Eukaryota</taxon>
        <taxon>Amoebozoa</taxon>
        <taxon>Tubulinea</taxon>
        <taxon>Elardia</taxon>
        <taxon>Arcellinida</taxon>
        <taxon>Arcellinida incertae sedis</taxon>
        <taxon>Sexangularia</taxon>
    </lineage>
</organism>
<keyword evidence="1" id="KW-1133">Transmembrane helix</keyword>
<feature type="transmembrane region" description="Helical" evidence="1">
    <location>
        <begin position="6"/>
        <end position="25"/>
    </location>
</feature>
<protein>
    <submittedName>
        <fullName evidence="2">Uncharacterized protein</fullName>
    </submittedName>
</protein>
<feature type="transmembrane region" description="Helical" evidence="1">
    <location>
        <begin position="155"/>
        <end position="174"/>
    </location>
</feature>
<name>A0A7S1V6R9_9EUKA</name>
<sequence length="249" mass="26326">MAAEVTAGALALATVSSLYHGMPYYTQRRNSDAARTMVLVVVAVCTVVSTVVARHLAKRTAVAAARVATDAATRNVRRAGIPVSTTVEQGVVPPVRPPSFVNVLVNVRLALAYLCALAAVHVDEWGADTVSPWAIVGFSAVFSQAWTISTSRPSWWPPVAVSIVLLLCVSWWQVAVNPWQLNTLAATLSTIAAVNVSRWAAKGFLTPADSLAVPTLAIVASACAASVIHTHLANVLCVIPVARVAMRLW</sequence>
<feature type="transmembrane region" description="Helical" evidence="1">
    <location>
        <begin position="213"/>
        <end position="239"/>
    </location>
</feature>
<evidence type="ECO:0000313" key="2">
    <source>
        <dbReference type="EMBL" id="CAD9289760.1"/>
    </source>
</evidence>
<reference evidence="2" key="1">
    <citation type="submission" date="2021-01" db="EMBL/GenBank/DDBJ databases">
        <authorList>
            <person name="Corre E."/>
            <person name="Pelletier E."/>
            <person name="Niang G."/>
            <person name="Scheremetjew M."/>
            <person name="Finn R."/>
            <person name="Kale V."/>
            <person name="Holt S."/>
            <person name="Cochrane G."/>
            <person name="Meng A."/>
            <person name="Brown T."/>
            <person name="Cohen L."/>
        </authorList>
    </citation>
    <scope>NUCLEOTIDE SEQUENCE</scope>
    <source>
        <strain evidence="2">ATCC 50979</strain>
    </source>
</reference>